<dbReference type="PANTHER" id="PTHR12640:SF0">
    <property type="entry name" value="DOLICHYL-DIPHOSPHOOLIGOSACCHARIDE--PROTEIN GLYCOSYLTRANSFERASE SUBUNIT 2"/>
    <property type="match status" value="1"/>
</dbReference>
<keyword evidence="5 7" id="KW-1133">Transmembrane helix</keyword>
<feature type="transmembrane region" description="Helical" evidence="7">
    <location>
        <begin position="268"/>
        <end position="288"/>
    </location>
</feature>
<evidence type="ECO:0000313" key="9">
    <source>
        <dbReference type="EMBL" id="KAA8905357.1"/>
    </source>
</evidence>
<dbReference type="AlphaFoldDB" id="A0A5J5EWB1"/>
<accession>A0A5J5EWB1</accession>
<evidence type="ECO:0000256" key="3">
    <source>
        <dbReference type="ARBA" id="ARBA00022729"/>
    </source>
</evidence>
<keyword evidence="10" id="KW-1185">Reference proteome</keyword>
<gene>
    <name evidence="9" type="ORF">FN846DRAFT_950960</name>
</gene>
<dbReference type="PANTHER" id="PTHR12640">
    <property type="entry name" value="RIBOPHORIN II"/>
    <property type="match status" value="1"/>
</dbReference>
<feature type="domain" description="Ribophorin II C-terminal" evidence="8">
    <location>
        <begin position="218"/>
        <end position="322"/>
    </location>
</feature>
<dbReference type="GO" id="GO:0006487">
    <property type="term" value="P:protein N-linked glycosylation"/>
    <property type="evidence" value="ECO:0007669"/>
    <property type="project" value="TreeGrafter"/>
</dbReference>
<organism evidence="9 10">
    <name type="scientific">Sphaerosporella brunnea</name>
    <dbReference type="NCBI Taxonomy" id="1250544"/>
    <lineage>
        <taxon>Eukaryota</taxon>
        <taxon>Fungi</taxon>
        <taxon>Dikarya</taxon>
        <taxon>Ascomycota</taxon>
        <taxon>Pezizomycotina</taxon>
        <taxon>Pezizomycetes</taxon>
        <taxon>Pezizales</taxon>
        <taxon>Pyronemataceae</taxon>
        <taxon>Sphaerosporella</taxon>
    </lineage>
</organism>
<dbReference type="GO" id="GO:0008250">
    <property type="term" value="C:oligosaccharyltransferase complex"/>
    <property type="evidence" value="ECO:0007669"/>
    <property type="project" value="InterPro"/>
</dbReference>
<proteinExistence type="predicted"/>
<dbReference type="InterPro" id="IPR008814">
    <property type="entry name" value="Swp1"/>
</dbReference>
<keyword evidence="6 7" id="KW-0472">Membrane</keyword>
<evidence type="ECO:0000256" key="5">
    <source>
        <dbReference type="ARBA" id="ARBA00022989"/>
    </source>
</evidence>
<name>A0A5J5EWB1_9PEZI</name>
<reference evidence="9 10" key="1">
    <citation type="submission" date="2019-09" db="EMBL/GenBank/DDBJ databases">
        <title>Draft genome of the ectomycorrhizal ascomycete Sphaerosporella brunnea.</title>
        <authorList>
            <consortium name="DOE Joint Genome Institute"/>
            <person name="Benucci G.M."/>
            <person name="Marozzi G."/>
            <person name="Antonielli L."/>
            <person name="Sanchez S."/>
            <person name="Marco P."/>
            <person name="Wang X."/>
            <person name="Falini L.B."/>
            <person name="Barry K."/>
            <person name="Haridas S."/>
            <person name="Lipzen A."/>
            <person name="Labutti K."/>
            <person name="Grigoriev I.V."/>
            <person name="Murat C."/>
            <person name="Martin F."/>
            <person name="Albertini E."/>
            <person name="Donnini D."/>
            <person name="Bonito G."/>
        </authorList>
    </citation>
    <scope>NUCLEOTIDE SEQUENCE [LARGE SCALE GENOMIC DNA]</scope>
    <source>
        <strain evidence="9 10">Sb_GMNB300</strain>
    </source>
</reference>
<evidence type="ECO:0000259" key="8">
    <source>
        <dbReference type="Pfam" id="PF25147"/>
    </source>
</evidence>
<evidence type="ECO:0000256" key="2">
    <source>
        <dbReference type="ARBA" id="ARBA00022692"/>
    </source>
</evidence>
<dbReference type="InterPro" id="IPR056790">
    <property type="entry name" value="Ribophorin_II_C"/>
</dbReference>
<dbReference type="OrthoDB" id="432292at2759"/>
<dbReference type="UniPathway" id="UPA00378"/>
<dbReference type="Pfam" id="PF25147">
    <property type="entry name" value="Ribophorin_II_C"/>
    <property type="match status" value="1"/>
</dbReference>
<keyword evidence="4" id="KW-0256">Endoplasmic reticulum</keyword>
<sequence length="327" mass="35395">MQRMTTFPFLARPRHLLWPCGYLNLQPTTMQPPAFTKMSLRSLLLLACCSLAAASEWTFTGGKATLAKKGDPEGSSLSFGPSEPLASTIPLASRDVLKLQFTLTDGETVGRPHQALLLVKDTQSSLEAFFPLSVKESSGRAKVDLSHKDIPAHLLDAAVLELSVVLGGPGAGSSMTQIGSVAPIVDPAAKAMHEKKRAQELGEGEVVYKPKAEIRHVFRADPKNPPKVITLVFLMAVIAGFVGLFTAWFTVLGANFKHLPKALQAAPVSHTLFLASLLLLEGLFFMYYTSWNLFQVLAGAGVVGLMAFLSGSRALREVRARRERGER</sequence>
<evidence type="ECO:0000256" key="1">
    <source>
        <dbReference type="ARBA" id="ARBA00004477"/>
    </source>
</evidence>
<protein>
    <submittedName>
        <fullName evidence="9">Oligosaccharyltransferase subunit Ribophorin II-domain-containing protein</fullName>
    </submittedName>
</protein>
<evidence type="ECO:0000313" key="10">
    <source>
        <dbReference type="Proteomes" id="UP000326924"/>
    </source>
</evidence>
<evidence type="ECO:0000256" key="6">
    <source>
        <dbReference type="ARBA" id="ARBA00023136"/>
    </source>
</evidence>
<comment type="caution">
    <text evidence="9">The sequence shown here is derived from an EMBL/GenBank/DDBJ whole genome shotgun (WGS) entry which is preliminary data.</text>
</comment>
<feature type="transmembrane region" description="Helical" evidence="7">
    <location>
        <begin position="228"/>
        <end position="256"/>
    </location>
</feature>
<evidence type="ECO:0000256" key="4">
    <source>
        <dbReference type="ARBA" id="ARBA00022824"/>
    </source>
</evidence>
<keyword evidence="3" id="KW-0732">Signal</keyword>
<dbReference type="Proteomes" id="UP000326924">
    <property type="component" value="Unassembled WGS sequence"/>
</dbReference>
<keyword evidence="2 7" id="KW-0812">Transmembrane</keyword>
<feature type="transmembrane region" description="Helical" evidence="7">
    <location>
        <begin position="294"/>
        <end position="315"/>
    </location>
</feature>
<dbReference type="GO" id="GO:0016740">
    <property type="term" value="F:transferase activity"/>
    <property type="evidence" value="ECO:0007669"/>
    <property type="project" value="UniProtKB-KW"/>
</dbReference>
<evidence type="ECO:0000256" key="7">
    <source>
        <dbReference type="SAM" id="Phobius"/>
    </source>
</evidence>
<dbReference type="FunCoup" id="A0A5J5EWB1">
    <property type="interactions" value="139"/>
</dbReference>
<keyword evidence="9" id="KW-0808">Transferase</keyword>
<dbReference type="InParanoid" id="A0A5J5EWB1"/>
<dbReference type="EMBL" id="VXIS01000100">
    <property type="protein sequence ID" value="KAA8905357.1"/>
    <property type="molecule type" value="Genomic_DNA"/>
</dbReference>
<comment type="subcellular location">
    <subcellularLocation>
        <location evidence="1">Endoplasmic reticulum membrane</location>
        <topology evidence="1">Multi-pass membrane protein</topology>
    </subcellularLocation>
</comment>